<name>A0A066VM12_TILAU</name>
<dbReference type="GO" id="GO:0007059">
    <property type="term" value="P:chromosome segregation"/>
    <property type="evidence" value="ECO:0007669"/>
    <property type="project" value="UniProtKB-KW"/>
</dbReference>
<organism evidence="11 12">
    <name type="scientific">Tilletiaria anomala (strain ATCC 24038 / CBS 436.72 / UBC 951)</name>
    <dbReference type="NCBI Taxonomy" id="1037660"/>
    <lineage>
        <taxon>Eukaryota</taxon>
        <taxon>Fungi</taxon>
        <taxon>Dikarya</taxon>
        <taxon>Basidiomycota</taxon>
        <taxon>Ustilaginomycotina</taxon>
        <taxon>Exobasidiomycetes</taxon>
        <taxon>Georgefischeriales</taxon>
        <taxon>Tilletiariaceae</taxon>
        <taxon>Tilletiaria</taxon>
    </lineage>
</organism>
<dbReference type="InterPro" id="IPR056784">
    <property type="entry name" value="PSF2_N"/>
</dbReference>
<feature type="domain" description="DNA replication complex GINS protein PSF2 N-terminal" evidence="10">
    <location>
        <begin position="11"/>
        <end position="70"/>
    </location>
</feature>
<dbReference type="OrthoDB" id="1938138at2759"/>
<dbReference type="PANTHER" id="PTHR12772">
    <property type="entry name" value="DNA REPLICATION COMPLEX GINS PROTEIN PSF2"/>
    <property type="match status" value="1"/>
</dbReference>
<evidence type="ECO:0000313" key="12">
    <source>
        <dbReference type="Proteomes" id="UP000027361"/>
    </source>
</evidence>
<dbReference type="GeneID" id="25262647"/>
<dbReference type="HOGENOM" id="CLU_078274_1_1_1"/>
<dbReference type="GO" id="GO:0006260">
    <property type="term" value="P:DNA replication"/>
    <property type="evidence" value="ECO:0007669"/>
    <property type="project" value="UniProtKB-KW"/>
</dbReference>
<dbReference type="Gene3D" id="3.40.5.50">
    <property type="match status" value="1"/>
</dbReference>
<dbReference type="FunCoup" id="A0A066VM12">
    <property type="interactions" value="352"/>
</dbReference>
<dbReference type="CDD" id="cd21694">
    <property type="entry name" value="GINS_B_Psf2"/>
    <property type="match status" value="1"/>
</dbReference>
<reference evidence="11 12" key="1">
    <citation type="submission" date="2014-05" db="EMBL/GenBank/DDBJ databases">
        <title>Draft genome sequence of a rare smut relative, Tilletiaria anomala UBC 951.</title>
        <authorList>
            <consortium name="DOE Joint Genome Institute"/>
            <person name="Toome M."/>
            <person name="Kuo A."/>
            <person name="Henrissat B."/>
            <person name="Lipzen A."/>
            <person name="Tritt A."/>
            <person name="Yoshinaga Y."/>
            <person name="Zane M."/>
            <person name="Barry K."/>
            <person name="Grigoriev I.V."/>
            <person name="Spatafora J.W."/>
            <person name="Aimea M.C."/>
        </authorList>
    </citation>
    <scope>NUCLEOTIDE SEQUENCE [LARGE SCALE GENOMIC DNA]</scope>
    <source>
        <strain evidence="11 12">UBC 951</strain>
    </source>
</reference>
<dbReference type="STRING" id="1037660.A0A066VM12"/>
<dbReference type="FunFam" id="3.40.5.50:FF:000001">
    <property type="entry name" value="DNA replication complex GINS protein PSF2"/>
    <property type="match status" value="1"/>
</dbReference>
<dbReference type="FunFam" id="1.20.58.1020:FF:000001">
    <property type="entry name" value="DNA replication complex GINS protein PSF2"/>
    <property type="match status" value="1"/>
</dbReference>
<evidence type="ECO:0000256" key="7">
    <source>
        <dbReference type="PIRNR" id="PIRNR028998"/>
    </source>
</evidence>
<dbReference type="AlphaFoldDB" id="A0A066VM12"/>
<feature type="domain" description="GINS subunit" evidence="9">
    <location>
        <begin position="74"/>
        <end position="175"/>
    </location>
</feature>
<evidence type="ECO:0000259" key="10">
    <source>
        <dbReference type="Pfam" id="PF25005"/>
    </source>
</evidence>
<dbReference type="RefSeq" id="XP_013241109.1">
    <property type="nucleotide sequence ID" value="XM_013385655.1"/>
</dbReference>
<dbReference type="SUPFAM" id="SSF158573">
    <property type="entry name" value="GINS helical bundle-like"/>
    <property type="match status" value="1"/>
</dbReference>
<dbReference type="OMA" id="GPYYMEL"/>
<evidence type="ECO:0000313" key="11">
    <source>
        <dbReference type="EMBL" id="KDN39630.1"/>
    </source>
</evidence>
<dbReference type="Gene3D" id="1.20.58.1020">
    <property type="match status" value="1"/>
</dbReference>
<dbReference type="InterPro" id="IPR007257">
    <property type="entry name" value="GINS_Psf2"/>
</dbReference>
<protein>
    <recommendedName>
        <fullName evidence="3 7">DNA replication complex GINS protein PSF2</fullName>
    </recommendedName>
</protein>
<dbReference type="InParanoid" id="A0A066VM12"/>
<proteinExistence type="inferred from homology"/>
<dbReference type="PIRSF" id="PIRSF028998">
    <property type="entry name" value="GINS_Psf2_subgr"/>
    <property type="match status" value="1"/>
</dbReference>
<dbReference type="CDD" id="cd11712">
    <property type="entry name" value="GINS_A_psf2"/>
    <property type="match status" value="1"/>
</dbReference>
<evidence type="ECO:0000256" key="8">
    <source>
        <dbReference type="SAM" id="MobiDB-lite"/>
    </source>
</evidence>
<evidence type="ECO:0000259" key="9">
    <source>
        <dbReference type="Pfam" id="PF05916"/>
    </source>
</evidence>
<comment type="subcellular location">
    <subcellularLocation>
        <location evidence="1 7">Nucleus</location>
    </subcellularLocation>
</comment>
<gene>
    <name evidence="11" type="ORF">K437DRAFT_227869</name>
</gene>
<comment type="subunit">
    <text evidence="7">Component of the GINS complex.</text>
</comment>
<dbReference type="PANTHER" id="PTHR12772:SF0">
    <property type="entry name" value="DNA REPLICATION COMPLEX GINS PROTEIN PSF2"/>
    <property type="match status" value="1"/>
</dbReference>
<dbReference type="GO" id="GO:0000727">
    <property type="term" value="P:double-strand break repair via break-induced replication"/>
    <property type="evidence" value="ECO:0007669"/>
    <property type="project" value="TreeGrafter"/>
</dbReference>
<feature type="compositionally biased region" description="Low complexity" evidence="8">
    <location>
        <begin position="183"/>
        <end position="195"/>
    </location>
</feature>
<evidence type="ECO:0000256" key="1">
    <source>
        <dbReference type="ARBA" id="ARBA00004123"/>
    </source>
</evidence>
<feature type="region of interest" description="Disordered" evidence="8">
    <location>
        <begin position="183"/>
        <end position="213"/>
    </location>
</feature>
<dbReference type="Proteomes" id="UP000027361">
    <property type="component" value="Unassembled WGS sequence"/>
</dbReference>
<dbReference type="GO" id="GO:0000811">
    <property type="term" value="C:GINS complex"/>
    <property type="evidence" value="ECO:0007669"/>
    <property type="project" value="TreeGrafter"/>
</dbReference>
<dbReference type="EMBL" id="JMSN01000102">
    <property type="protein sequence ID" value="KDN39630.1"/>
    <property type="molecule type" value="Genomic_DNA"/>
</dbReference>
<comment type="caution">
    <text evidence="11">The sequence shown here is derived from an EMBL/GenBank/DDBJ whole genome shotgun (WGS) entry which is preliminary data.</text>
</comment>
<dbReference type="Pfam" id="PF25005">
    <property type="entry name" value="PSF2_N"/>
    <property type="match status" value="1"/>
</dbReference>
<dbReference type="SUPFAM" id="SSF160059">
    <property type="entry name" value="PriA/YqbF domain"/>
    <property type="match status" value="1"/>
</dbReference>
<dbReference type="InterPro" id="IPR021151">
    <property type="entry name" value="GINS_A"/>
</dbReference>
<sequence>MAAIVRRGLLPTEIEYLAAESTEIDIVPSLSLDRVRLLGGIYGPFRPPATCKVPLWLAINLRSKKKCKIVPPEWMSVGDLREAYDQEVRAAPFAKLPQDYAIIAKVLLETASSDIPDSDQIRGLLKDLREARQAKVISGLSAINSAHLEMTNVTSLEICELRAFFTTAFNHLKAIESNAAATNDAEETNNTAENDLSGLDGGHALTFDDTTMG</sequence>
<accession>A0A066VM12</accession>
<evidence type="ECO:0000256" key="3">
    <source>
        <dbReference type="ARBA" id="ARBA00015139"/>
    </source>
</evidence>
<comment type="similarity">
    <text evidence="2 7">Belongs to the GINS2/PSF2 family.</text>
</comment>
<evidence type="ECO:0000256" key="4">
    <source>
        <dbReference type="ARBA" id="ARBA00022705"/>
    </source>
</evidence>
<evidence type="ECO:0000256" key="6">
    <source>
        <dbReference type="ARBA" id="ARBA00023242"/>
    </source>
</evidence>
<dbReference type="InterPro" id="IPR036224">
    <property type="entry name" value="GINS_bundle-like_dom_sf"/>
</dbReference>
<evidence type="ECO:0000256" key="2">
    <source>
        <dbReference type="ARBA" id="ARBA00010565"/>
    </source>
</evidence>
<dbReference type="Pfam" id="PF05916">
    <property type="entry name" value="Sld5"/>
    <property type="match status" value="1"/>
</dbReference>
<keyword evidence="12" id="KW-1185">Reference proteome</keyword>
<evidence type="ECO:0000256" key="5">
    <source>
        <dbReference type="ARBA" id="ARBA00022829"/>
    </source>
</evidence>
<keyword evidence="4 7" id="KW-0235">DNA replication</keyword>
<keyword evidence="6 7" id="KW-0539">Nucleus</keyword>
<keyword evidence="5" id="KW-0159">Chromosome partition</keyword>